<comment type="cofactor">
    <cofactor evidence="3">
        <name>heme b</name>
        <dbReference type="ChEBI" id="CHEBI:60344"/>
    </cofactor>
</comment>
<evidence type="ECO:0000256" key="1">
    <source>
        <dbReference type="ARBA" id="ARBA00000189"/>
    </source>
</evidence>
<dbReference type="InterPro" id="IPR000823">
    <property type="entry name" value="Peroxidase_pln"/>
</dbReference>
<dbReference type="GO" id="GO:0140825">
    <property type="term" value="F:lactoperoxidase activity"/>
    <property type="evidence" value="ECO:0007669"/>
    <property type="project" value="UniProtKB-EC"/>
</dbReference>
<evidence type="ECO:0000256" key="7">
    <source>
        <dbReference type="ARBA" id="ARBA00022837"/>
    </source>
</evidence>
<accession>M8B7V0</accession>
<evidence type="ECO:0000256" key="8">
    <source>
        <dbReference type="ARBA" id="ARBA00023002"/>
    </source>
</evidence>
<evidence type="ECO:0000256" key="4">
    <source>
        <dbReference type="ARBA" id="ARBA00022559"/>
    </source>
</evidence>
<keyword evidence="7" id="KW-0106">Calcium</keyword>
<comment type="catalytic activity">
    <reaction evidence="1">
        <text>2 a phenolic donor + H2O2 = 2 a phenolic radical donor + 2 H2O</text>
        <dbReference type="Rhea" id="RHEA:56136"/>
        <dbReference type="ChEBI" id="CHEBI:15377"/>
        <dbReference type="ChEBI" id="CHEBI:16240"/>
        <dbReference type="ChEBI" id="CHEBI:139520"/>
        <dbReference type="ChEBI" id="CHEBI:139521"/>
        <dbReference type="EC" id="1.11.1.7"/>
    </reaction>
</comment>
<name>M8B7V0_AEGTA</name>
<dbReference type="Gene3D" id="1.10.520.10">
    <property type="match status" value="1"/>
</dbReference>
<evidence type="ECO:0000256" key="6">
    <source>
        <dbReference type="ARBA" id="ARBA00022723"/>
    </source>
</evidence>
<dbReference type="PANTHER" id="PTHR31517">
    <property type="match status" value="1"/>
</dbReference>
<dbReference type="PROSITE" id="PS50873">
    <property type="entry name" value="PEROXIDASE_4"/>
    <property type="match status" value="1"/>
</dbReference>
<keyword evidence="10" id="KW-0376">Hydrogen peroxide</keyword>
<dbReference type="InterPro" id="IPR010255">
    <property type="entry name" value="Haem_peroxidase_sf"/>
</dbReference>
<reference evidence="12" key="1">
    <citation type="submission" date="2015-06" db="UniProtKB">
        <authorList>
            <consortium name="EnsemblPlants"/>
        </authorList>
    </citation>
    <scope>IDENTIFICATION</scope>
</reference>
<comment type="cofactor">
    <cofactor evidence="2">
        <name>Ca(2+)</name>
        <dbReference type="ChEBI" id="CHEBI:29108"/>
    </cofactor>
</comment>
<evidence type="ECO:0000259" key="11">
    <source>
        <dbReference type="PROSITE" id="PS50873"/>
    </source>
</evidence>
<dbReference type="Gene3D" id="1.10.420.10">
    <property type="entry name" value="Peroxidase, domain 2"/>
    <property type="match status" value="1"/>
</dbReference>
<keyword evidence="9" id="KW-0408">Iron</keyword>
<keyword evidence="8" id="KW-0560">Oxidoreductase</keyword>
<dbReference type="GO" id="GO:0046872">
    <property type="term" value="F:metal ion binding"/>
    <property type="evidence" value="ECO:0007669"/>
    <property type="project" value="UniProtKB-KW"/>
</dbReference>
<dbReference type="GO" id="GO:0006979">
    <property type="term" value="P:response to oxidative stress"/>
    <property type="evidence" value="ECO:0007669"/>
    <property type="project" value="InterPro"/>
</dbReference>
<dbReference type="GO" id="GO:0020037">
    <property type="term" value="F:heme binding"/>
    <property type="evidence" value="ECO:0007669"/>
    <property type="project" value="InterPro"/>
</dbReference>
<keyword evidence="5" id="KW-0349">Heme</keyword>
<dbReference type="GO" id="GO:0042744">
    <property type="term" value="P:hydrogen peroxide catabolic process"/>
    <property type="evidence" value="ECO:0007669"/>
    <property type="project" value="UniProtKB-KW"/>
</dbReference>
<evidence type="ECO:0000313" key="12">
    <source>
        <dbReference type="EnsemblPlants" id="EMT10086"/>
    </source>
</evidence>
<dbReference type="EnsemblPlants" id="EMT10086">
    <property type="protein sequence ID" value="EMT10086"/>
    <property type="gene ID" value="F775_21083"/>
</dbReference>
<keyword evidence="4" id="KW-0575">Peroxidase</keyword>
<protein>
    <submittedName>
        <fullName evidence="12">Peroxidase 1</fullName>
    </submittedName>
</protein>
<dbReference type="PANTHER" id="PTHR31517:SF48">
    <property type="entry name" value="PEROXIDASE 16-RELATED"/>
    <property type="match status" value="1"/>
</dbReference>
<evidence type="ECO:0000256" key="5">
    <source>
        <dbReference type="ARBA" id="ARBA00022617"/>
    </source>
</evidence>
<sequence>MPPPIFTAQQLIDRFKNKNLTAGEMVLLSVGRSFYSYFVDRIWNGNTPIVRPSSETLYELRGYRAETVLRSAAAGAVLARRAGQQLLQAAAARHGALLLRQPAPGRREPEHMLVNRFAGNETLWKERFAAAMVEMGRIQMQTGNCCQVRLNCKVVNPSTRRRRWSAWREEDGLVATS</sequence>
<organism evidence="12">
    <name type="scientific">Aegilops tauschii</name>
    <name type="common">Tausch's goatgrass</name>
    <name type="synonym">Aegilops squarrosa</name>
    <dbReference type="NCBI Taxonomy" id="37682"/>
    <lineage>
        <taxon>Eukaryota</taxon>
        <taxon>Viridiplantae</taxon>
        <taxon>Streptophyta</taxon>
        <taxon>Embryophyta</taxon>
        <taxon>Tracheophyta</taxon>
        <taxon>Spermatophyta</taxon>
        <taxon>Magnoliopsida</taxon>
        <taxon>Liliopsida</taxon>
        <taxon>Poales</taxon>
        <taxon>Poaceae</taxon>
        <taxon>BOP clade</taxon>
        <taxon>Pooideae</taxon>
        <taxon>Triticodae</taxon>
        <taxon>Triticeae</taxon>
        <taxon>Triticinae</taxon>
        <taxon>Aegilops</taxon>
    </lineage>
</organism>
<dbReference type="AlphaFoldDB" id="M8B7V0"/>
<dbReference type="SUPFAM" id="SSF48113">
    <property type="entry name" value="Heme-dependent peroxidases"/>
    <property type="match status" value="1"/>
</dbReference>
<dbReference type="ExpressionAtlas" id="M8B7V0">
    <property type="expression patterns" value="baseline"/>
</dbReference>
<evidence type="ECO:0000256" key="2">
    <source>
        <dbReference type="ARBA" id="ARBA00001913"/>
    </source>
</evidence>
<evidence type="ECO:0000256" key="3">
    <source>
        <dbReference type="ARBA" id="ARBA00001970"/>
    </source>
</evidence>
<evidence type="ECO:0000256" key="9">
    <source>
        <dbReference type="ARBA" id="ARBA00023004"/>
    </source>
</evidence>
<proteinExistence type="predicted"/>
<dbReference type="InterPro" id="IPR002016">
    <property type="entry name" value="Haem_peroxidase"/>
</dbReference>
<evidence type="ECO:0000256" key="10">
    <source>
        <dbReference type="ARBA" id="ARBA00023324"/>
    </source>
</evidence>
<keyword evidence="6" id="KW-0479">Metal-binding</keyword>
<feature type="domain" description="Plant heme peroxidase family profile" evidence="11">
    <location>
        <begin position="1"/>
        <end position="156"/>
    </location>
</feature>